<organism evidence="1 3">
    <name type="scientific">Pristionchus mayeri</name>
    <dbReference type="NCBI Taxonomy" id="1317129"/>
    <lineage>
        <taxon>Eukaryota</taxon>
        <taxon>Metazoa</taxon>
        <taxon>Ecdysozoa</taxon>
        <taxon>Nematoda</taxon>
        <taxon>Chromadorea</taxon>
        <taxon>Rhabditida</taxon>
        <taxon>Rhabditina</taxon>
        <taxon>Diplogasteromorpha</taxon>
        <taxon>Diplogasteroidea</taxon>
        <taxon>Neodiplogasteridae</taxon>
        <taxon>Pristionchus</taxon>
    </lineage>
</organism>
<keyword evidence="3" id="KW-1185">Reference proteome</keyword>
<name>A0AAN4Z3A1_9BILA</name>
<evidence type="ECO:0000313" key="2">
    <source>
        <dbReference type="EMBL" id="GMR63145.1"/>
    </source>
</evidence>
<evidence type="ECO:0000313" key="3">
    <source>
        <dbReference type="Proteomes" id="UP001328107"/>
    </source>
</evidence>
<reference evidence="3" key="1">
    <citation type="submission" date="2022-10" db="EMBL/GenBank/DDBJ databases">
        <title>Genome assembly of Pristionchus species.</title>
        <authorList>
            <person name="Yoshida K."/>
            <person name="Sommer R.J."/>
        </authorList>
    </citation>
    <scope>NUCLEOTIDE SEQUENCE [LARGE SCALE GENOMIC DNA]</scope>
    <source>
        <strain evidence="2 3">RS5460</strain>
    </source>
</reference>
<dbReference type="AlphaFoldDB" id="A0AAN4Z3A1"/>
<evidence type="ECO:0000313" key="1">
    <source>
        <dbReference type="EMBL" id="GMR30597.1"/>
    </source>
</evidence>
<dbReference type="EMBL" id="BTRK01000007">
    <property type="protein sequence ID" value="GMR63145.1"/>
    <property type="molecule type" value="Genomic_DNA"/>
</dbReference>
<feature type="non-terminal residue" evidence="1">
    <location>
        <position position="1"/>
    </location>
</feature>
<dbReference type="EMBL" id="BTRK01000001">
    <property type="protein sequence ID" value="GMR30597.1"/>
    <property type="molecule type" value="Genomic_DNA"/>
</dbReference>
<dbReference type="Proteomes" id="UP001328107">
    <property type="component" value="Unassembled WGS sequence"/>
</dbReference>
<feature type="non-terminal residue" evidence="1">
    <location>
        <position position="81"/>
    </location>
</feature>
<protein>
    <submittedName>
        <fullName evidence="1">Uncharacterized protein</fullName>
    </submittedName>
</protein>
<sequence length="81" mass="9523">VPHEIRLPKIPMDEDRGNFCKFPHRSVCIVKFIEREEHFSDQRLEFRTVESGNFGDDFSSNSFSQHTSPDCLPRIPLEFLL</sequence>
<accession>A0AAN4Z3A1</accession>
<reference evidence="1" key="2">
    <citation type="submission" date="2023-06" db="EMBL/GenBank/DDBJ databases">
        <title>Genome assembly of Pristionchus species.</title>
        <authorList>
            <person name="Yoshida K."/>
            <person name="Sommer R.J."/>
        </authorList>
    </citation>
    <scope>NUCLEOTIDE SEQUENCE</scope>
    <source>
        <strain evidence="1">RS5460</strain>
    </source>
</reference>
<gene>
    <name evidence="1" type="ORF">PMAYCL1PPCAC_00792</name>
    <name evidence="2" type="ORF">PMAYCL1PPCAC_33340</name>
</gene>
<comment type="caution">
    <text evidence="1">The sequence shown here is derived from an EMBL/GenBank/DDBJ whole genome shotgun (WGS) entry which is preliminary data.</text>
</comment>
<proteinExistence type="predicted"/>